<reference evidence="1 2" key="1">
    <citation type="submission" date="2014-06" db="EMBL/GenBank/DDBJ databases">
        <title>Draft genome sequence of iron oxidizing acidophile Leptospirillum ferriphilum DSM14647.</title>
        <authorList>
            <person name="Cardenas J.P."/>
            <person name="Lazcano M."/>
            <person name="Ossandon F.J."/>
            <person name="Corbett M."/>
            <person name="Holmes D.S."/>
            <person name="Watkin E."/>
        </authorList>
    </citation>
    <scope>NUCLEOTIDE SEQUENCE [LARGE SCALE GENOMIC DNA]</scope>
    <source>
        <strain evidence="1 2">DSM 14647</strain>
    </source>
</reference>
<dbReference type="PATRIC" id="fig|178606.4.peg.393"/>
<sequence length="42" mass="4827">MPLGVEPFCEEIKKDEALMASSFFIEYLSNMEKRQRELTAGS</sequence>
<dbReference type="Proteomes" id="UP000029452">
    <property type="component" value="Unassembled WGS sequence"/>
</dbReference>
<organism evidence="1 2">
    <name type="scientific">Leptospirillum ferriphilum</name>
    <dbReference type="NCBI Taxonomy" id="178606"/>
    <lineage>
        <taxon>Bacteria</taxon>
        <taxon>Pseudomonadati</taxon>
        <taxon>Nitrospirota</taxon>
        <taxon>Nitrospiria</taxon>
        <taxon>Nitrospirales</taxon>
        <taxon>Nitrospiraceae</taxon>
        <taxon>Leptospirillum</taxon>
    </lineage>
</organism>
<gene>
    <name evidence="1" type="ORF">LptCag_2612</name>
</gene>
<evidence type="ECO:0000313" key="1">
    <source>
        <dbReference type="EMBL" id="KGA95178.1"/>
    </source>
</evidence>
<accession>A0A094WCA1</accession>
<evidence type="ECO:0000313" key="2">
    <source>
        <dbReference type="Proteomes" id="UP000029452"/>
    </source>
</evidence>
<protein>
    <submittedName>
        <fullName evidence="1">Uncharacterized protein</fullName>
    </submittedName>
</protein>
<proteinExistence type="predicted"/>
<dbReference type="EMBL" id="JPGK01000001">
    <property type="protein sequence ID" value="KGA95178.1"/>
    <property type="molecule type" value="Genomic_DNA"/>
</dbReference>
<comment type="caution">
    <text evidence="1">The sequence shown here is derived from an EMBL/GenBank/DDBJ whole genome shotgun (WGS) entry which is preliminary data.</text>
</comment>
<name>A0A094WCA1_9BACT</name>
<dbReference type="AlphaFoldDB" id="A0A094WCA1"/>